<dbReference type="InterPro" id="IPR029063">
    <property type="entry name" value="SAM-dependent_MTases_sf"/>
</dbReference>
<dbReference type="RefSeq" id="WP_131145888.1">
    <property type="nucleotide sequence ID" value="NZ_BMWV01000004.1"/>
</dbReference>
<name>A0A411WYJ8_9BURK</name>
<keyword evidence="4" id="KW-1185">Reference proteome</keyword>
<accession>A0A411WYJ8</accession>
<dbReference type="Proteomes" id="UP000292307">
    <property type="component" value="Chromosome"/>
</dbReference>
<dbReference type="InterPro" id="IPR013216">
    <property type="entry name" value="Methyltransf_11"/>
</dbReference>
<organism evidence="2 5">
    <name type="scientific">Pseudoduganella albidiflava</name>
    <dbReference type="NCBI Taxonomy" id="321983"/>
    <lineage>
        <taxon>Bacteria</taxon>
        <taxon>Pseudomonadati</taxon>
        <taxon>Pseudomonadota</taxon>
        <taxon>Betaproteobacteria</taxon>
        <taxon>Burkholderiales</taxon>
        <taxon>Oxalobacteraceae</taxon>
        <taxon>Telluria group</taxon>
        <taxon>Pseudoduganella</taxon>
    </lineage>
</organism>
<reference evidence="2" key="3">
    <citation type="submission" date="2022-12" db="EMBL/GenBank/DDBJ databases">
        <authorList>
            <person name="Sun Q."/>
            <person name="Kim S."/>
        </authorList>
    </citation>
    <scope>NUCLEOTIDE SEQUENCE</scope>
    <source>
        <strain evidence="2">KCTC 12343</strain>
    </source>
</reference>
<dbReference type="AlphaFoldDB" id="A0A411WYJ8"/>
<dbReference type="EMBL" id="CP036401">
    <property type="protein sequence ID" value="QBI01770.1"/>
    <property type="molecule type" value="Genomic_DNA"/>
</dbReference>
<evidence type="ECO:0000313" key="5">
    <source>
        <dbReference type="Proteomes" id="UP000628442"/>
    </source>
</evidence>
<keyword evidence="3" id="KW-0489">Methyltransferase</keyword>
<dbReference type="EMBL" id="BMWV01000004">
    <property type="protein sequence ID" value="GGY39825.1"/>
    <property type="molecule type" value="Genomic_DNA"/>
</dbReference>
<dbReference type="GO" id="GO:0032259">
    <property type="term" value="P:methylation"/>
    <property type="evidence" value="ECO:0007669"/>
    <property type="project" value="UniProtKB-KW"/>
</dbReference>
<gene>
    <name evidence="3" type="ORF">EYF70_13600</name>
    <name evidence="2" type="ORF">GCM10007387_22450</name>
</gene>
<dbReference type="GO" id="GO:0008757">
    <property type="term" value="F:S-adenosylmethionine-dependent methyltransferase activity"/>
    <property type="evidence" value="ECO:0007669"/>
    <property type="project" value="InterPro"/>
</dbReference>
<dbReference type="Proteomes" id="UP000628442">
    <property type="component" value="Unassembled WGS sequence"/>
</dbReference>
<evidence type="ECO:0000313" key="4">
    <source>
        <dbReference type="Proteomes" id="UP000292307"/>
    </source>
</evidence>
<reference evidence="3 4" key="2">
    <citation type="submission" date="2019-02" db="EMBL/GenBank/DDBJ databases">
        <title>Draft Genome Sequences of Six Type Strains of the Genus Massilia.</title>
        <authorList>
            <person name="Miess H."/>
            <person name="Frediansyhah A."/>
            <person name="Gross H."/>
        </authorList>
    </citation>
    <scope>NUCLEOTIDE SEQUENCE [LARGE SCALE GENOMIC DNA]</scope>
    <source>
        <strain evidence="3 4">DSM 17472</strain>
    </source>
</reference>
<dbReference type="SUPFAM" id="SSF53335">
    <property type="entry name" value="S-adenosyl-L-methionine-dependent methyltransferases"/>
    <property type="match status" value="1"/>
</dbReference>
<sequence>MDSAASEKSIIALDSWLQTPAGRYVRAWEQNRLDVLTADIFGYNALQIGMPQIDALAASRMPHKWLADTLPGRTVDTGGRPVSLTLDPIELPFPSQSLDLVVMPHVLEFAAEPHQVLREVERVLIPEGQLIICGFNPASLWGLRQMRGRVTGTRYLPRGEQISMPRMKDWLKLLNMGVSHSHFGCYAPACRTEHWLARYAFMDRAGERWWPYFGAVYLVQAIKRVKGMRLIGPAWSKKKAKSPVAVPATNKHKDHG</sequence>
<feature type="domain" description="Methyltransferase type 11" evidence="1">
    <location>
        <begin position="87"/>
        <end position="132"/>
    </location>
</feature>
<evidence type="ECO:0000313" key="2">
    <source>
        <dbReference type="EMBL" id="GGY39825.1"/>
    </source>
</evidence>
<dbReference type="Pfam" id="PF08241">
    <property type="entry name" value="Methyltransf_11"/>
    <property type="match status" value="1"/>
</dbReference>
<proteinExistence type="predicted"/>
<dbReference type="OrthoDB" id="6191410at2"/>
<evidence type="ECO:0000259" key="1">
    <source>
        <dbReference type="Pfam" id="PF08241"/>
    </source>
</evidence>
<keyword evidence="3" id="KW-0808">Transferase</keyword>
<evidence type="ECO:0000313" key="3">
    <source>
        <dbReference type="EMBL" id="QBI01770.1"/>
    </source>
</evidence>
<protein>
    <submittedName>
        <fullName evidence="3">Class I SAM-dependent methyltransferase</fullName>
    </submittedName>
</protein>
<reference evidence="2" key="1">
    <citation type="journal article" date="2014" name="Int. J. Syst. Evol. Microbiol.">
        <title>Complete genome sequence of Corynebacterium casei LMG S-19264T (=DSM 44701T), isolated from a smear-ripened cheese.</title>
        <authorList>
            <consortium name="US DOE Joint Genome Institute (JGI-PGF)"/>
            <person name="Walter F."/>
            <person name="Albersmeier A."/>
            <person name="Kalinowski J."/>
            <person name="Ruckert C."/>
        </authorList>
    </citation>
    <scope>NUCLEOTIDE SEQUENCE</scope>
    <source>
        <strain evidence="2">KCTC 12343</strain>
    </source>
</reference>
<dbReference type="Gene3D" id="3.40.50.150">
    <property type="entry name" value="Vaccinia Virus protein VP39"/>
    <property type="match status" value="1"/>
</dbReference>